<keyword evidence="5" id="KW-0547">Nucleotide-binding</keyword>
<evidence type="ECO:0000256" key="4">
    <source>
        <dbReference type="ARBA" id="ARBA00022598"/>
    </source>
</evidence>
<dbReference type="KEGG" id="str:Sterm_3768"/>
<evidence type="ECO:0000256" key="2">
    <source>
        <dbReference type="ARBA" id="ARBA00005124"/>
    </source>
</evidence>
<dbReference type="GO" id="GO:0005737">
    <property type="term" value="C:cytoplasm"/>
    <property type="evidence" value="ECO:0007669"/>
    <property type="project" value="TreeGrafter"/>
</dbReference>
<evidence type="ECO:0000313" key="9">
    <source>
        <dbReference type="EMBL" id="ACZ10602.1"/>
    </source>
</evidence>
<evidence type="ECO:0000256" key="3">
    <source>
        <dbReference type="ARBA" id="ARBA00012367"/>
    </source>
</evidence>
<name>D1ARW6_SEBTE</name>
<feature type="domain" description="BPL/LPL catalytic" evidence="8">
    <location>
        <begin position="24"/>
        <end position="214"/>
    </location>
</feature>
<evidence type="ECO:0000256" key="7">
    <source>
        <dbReference type="ARBA" id="ARBA00048037"/>
    </source>
</evidence>
<keyword evidence="6" id="KW-0067">ATP-binding</keyword>
<accession>D1ARW6</accession>
<dbReference type="GO" id="GO:0016979">
    <property type="term" value="F:lipoate-protein ligase activity"/>
    <property type="evidence" value="ECO:0007669"/>
    <property type="project" value="UniProtKB-EC"/>
</dbReference>
<dbReference type="InterPro" id="IPR045864">
    <property type="entry name" value="aa-tRNA-synth_II/BPL/LPL"/>
</dbReference>
<sequence length="329" mass="38399">MKYIINENNNPRYNLALEEYVLKNLDGEYFFLWQNEPTIVIGKHQNTISEINLDYVEKKGIHVVRRMSGGGAVYHDLGNINFSFIQEKKDLADFDFSFFTRPIVDLLGELGIKAEFNSRNDLAIDGKKFSGNAQYIFKKKILHHGTLLFNSEMEELVNSLKVSKDKIESKGLKSIKSRVANIKDYIGEDSKIKEVSDFKVALFEHMKNRMEEFEEYVLTENDKKEIEKLKKEKYDKWEWNYGESPEADIHRQRKYTAGKVESYIKLKDGLIENIKLYGDFFSSREIEDLESGLKGKKYMISEIAEYLKTVNVSEYFSGFSEEEILDVII</sequence>
<comment type="pathway">
    <text evidence="1">Protein modification; protein lipoylation via exogenous pathway; protein N(6)-(lipoyl)lysine from lipoate: step 2/2.</text>
</comment>
<dbReference type="InterPro" id="IPR019491">
    <property type="entry name" value="Lipoate_protein_ligase_C"/>
</dbReference>
<comment type="catalytic activity">
    <reaction evidence="7">
        <text>L-lysyl-[lipoyl-carrier protein] + (R)-lipoate + ATP = N(6)-[(R)-lipoyl]-L-lysyl-[lipoyl-carrier protein] + AMP + diphosphate + H(+)</text>
        <dbReference type="Rhea" id="RHEA:49288"/>
        <dbReference type="Rhea" id="RHEA-COMP:10500"/>
        <dbReference type="Rhea" id="RHEA-COMP:10502"/>
        <dbReference type="ChEBI" id="CHEBI:15378"/>
        <dbReference type="ChEBI" id="CHEBI:29969"/>
        <dbReference type="ChEBI" id="CHEBI:30616"/>
        <dbReference type="ChEBI" id="CHEBI:33019"/>
        <dbReference type="ChEBI" id="CHEBI:83088"/>
        <dbReference type="ChEBI" id="CHEBI:83099"/>
        <dbReference type="ChEBI" id="CHEBI:456215"/>
        <dbReference type="EC" id="6.3.1.20"/>
    </reaction>
</comment>
<reference evidence="10" key="1">
    <citation type="submission" date="2009-09" db="EMBL/GenBank/DDBJ databases">
        <title>The complete chromosome of Sebaldella termitidis ATCC 33386.</title>
        <authorList>
            <consortium name="US DOE Joint Genome Institute (JGI-PGF)"/>
            <person name="Lucas S."/>
            <person name="Copeland A."/>
            <person name="Lapidus A."/>
            <person name="Glavina del Rio T."/>
            <person name="Dalin E."/>
            <person name="Tice H."/>
            <person name="Bruce D."/>
            <person name="Goodwin L."/>
            <person name="Pitluck S."/>
            <person name="Kyrpides N."/>
            <person name="Mavromatis K."/>
            <person name="Ivanova N."/>
            <person name="Mikhailova N."/>
            <person name="Sims D."/>
            <person name="Meincke L."/>
            <person name="Brettin T."/>
            <person name="Detter J.C."/>
            <person name="Han C."/>
            <person name="Larimer F."/>
            <person name="Land M."/>
            <person name="Hauser L."/>
            <person name="Markowitz V."/>
            <person name="Cheng J.F."/>
            <person name="Hugenholtz P."/>
            <person name="Woyke T."/>
            <person name="Wu D."/>
            <person name="Eisen J.A."/>
        </authorList>
    </citation>
    <scope>NUCLEOTIDE SEQUENCE [LARGE SCALE GENOMIC DNA]</scope>
    <source>
        <strain evidence="10">ATCC 33386 / NCTC 11300</strain>
    </source>
</reference>
<reference evidence="9 10" key="2">
    <citation type="journal article" date="2010" name="Stand. Genomic Sci.">
        <title>Complete genome sequence of Sebaldella termitidis type strain (NCTC 11300).</title>
        <authorList>
            <person name="Harmon-Smith M."/>
            <person name="Celia L."/>
            <person name="Chertkov O."/>
            <person name="Lapidus A."/>
            <person name="Copeland A."/>
            <person name="Glavina Del Rio T."/>
            <person name="Nolan M."/>
            <person name="Lucas S."/>
            <person name="Tice H."/>
            <person name="Cheng J.F."/>
            <person name="Han C."/>
            <person name="Detter J.C."/>
            <person name="Bruce D."/>
            <person name="Goodwin L."/>
            <person name="Pitluck S."/>
            <person name="Pati A."/>
            <person name="Liolios K."/>
            <person name="Ivanova N."/>
            <person name="Mavromatis K."/>
            <person name="Mikhailova N."/>
            <person name="Chen A."/>
            <person name="Palaniappan K."/>
            <person name="Land M."/>
            <person name="Hauser L."/>
            <person name="Chang Y.J."/>
            <person name="Jeffries C.D."/>
            <person name="Brettin T."/>
            <person name="Goker M."/>
            <person name="Beck B."/>
            <person name="Bristow J."/>
            <person name="Eisen J.A."/>
            <person name="Markowitz V."/>
            <person name="Hugenholtz P."/>
            <person name="Kyrpides N.C."/>
            <person name="Klenk H.P."/>
            <person name="Chen F."/>
        </authorList>
    </citation>
    <scope>NUCLEOTIDE SEQUENCE [LARGE SCALE GENOMIC DNA]</scope>
    <source>
        <strain evidence="10">ATCC 33386 / NCTC 11300</strain>
    </source>
</reference>
<dbReference type="Pfam" id="PF10437">
    <property type="entry name" value="Lip_prot_lig_C"/>
    <property type="match status" value="1"/>
</dbReference>
<dbReference type="PROSITE" id="PS51733">
    <property type="entry name" value="BPL_LPL_CATALYTIC"/>
    <property type="match status" value="1"/>
</dbReference>
<dbReference type="UniPathway" id="UPA00537">
    <property type="reaction ID" value="UER00594"/>
</dbReference>
<dbReference type="Gene3D" id="3.30.930.10">
    <property type="entry name" value="Bira Bifunctional Protein, Domain 2"/>
    <property type="match status" value="1"/>
</dbReference>
<dbReference type="STRING" id="526218.Sterm_3768"/>
<keyword evidence="10" id="KW-1185">Reference proteome</keyword>
<dbReference type="Gene3D" id="3.30.390.50">
    <property type="entry name" value="CO dehydrogenase flavoprotein, C-terminal domain"/>
    <property type="match status" value="1"/>
</dbReference>
<dbReference type="PANTHER" id="PTHR12561">
    <property type="entry name" value="LIPOATE-PROTEIN LIGASE"/>
    <property type="match status" value="1"/>
</dbReference>
<evidence type="ECO:0000256" key="6">
    <source>
        <dbReference type="ARBA" id="ARBA00022840"/>
    </source>
</evidence>
<dbReference type="eggNOG" id="COG0095">
    <property type="taxonomic scope" value="Bacteria"/>
</dbReference>
<dbReference type="RefSeq" id="WP_012863184.1">
    <property type="nucleotide sequence ID" value="NC_013517.1"/>
</dbReference>
<dbReference type="AlphaFoldDB" id="D1ARW6"/>
<dbReference type="Proteomes" id="UP000000845">
    <property type="component" value="Chromosome"/>
</dbReference>
<organism evidence="9 10">
    <name type="scientific">Sebaldella termitidis (strain ATCC 33386 / NCTC 11300)</name>
    <dbReference type="NCBI Taxonomy" id="526218"/>
    <lineage>
        <taxon>Bacteria</taxon>
        <taxon>Fusobacteriati</taxon>
        <taxon>Fusobacteriota</taxon>
        <taxon>Fusobacteriia</taxon>
        <taxon>Fusobacteriales</taxon>
        <taxon>Leptotrichiaceae</taxon>
        <taxon>Sebaldella</taxon>
    </lineage>
</organism>
<evidence type="ECO:0000313" key="10">
    <source>
        <dbReference type="Proteomes" id="UP000000845"/>
    </source>
</evidence>
<comment type="pathway">
    <text evidence="2">Protein modification; protein lipoylation via exogenous pathway; protein N(6)-(lipoyl)lysine from lipoate: step 1/2.</text>
</comment>
<evidence type="ECO:0000259" key="8">
    <source>
        <dbReference type="PROSITE" id="PS51733"/>
    </source>
</evidence>
<keyword evidence="9" id="KW-0808">Transferase</keyword>
<dbReference type="NCBIfam" id="TIGR00545">
    <property type="entry name" value="lipoyltrans"/>
    <property type="match status" value="1"/>
</dbReference>
<dbReference type="HOGENOM" id="CLU_022986_0_2_0"/>
<dbReference type="InterPro" id="IPR004143">
    <property type="entry name" value="BPL_LPL_catalytic"/>
</dbReference>
<dbReference type="GO" id="GO:0009249">
    <property type="term" value="P:protein lipoylation"/>
    <property type="evidence" value="ECO:0007669"/>
    <property type="project" value="InterPro"/>
</dbReference>
<keyword evidence="9" id="KW-0548">Nucleotidyltransferase</keyword>
<dbReference type="CDD" id="cd16443">
    <property type="entry name" value="LplA"/>
    <property type="match status" value="1"/>
</dbReference>
<protein>
    <recommendedName>
        <fullName evidence="3">lipoate--protein ligase</fullName>
        <ecNumber evidence="3">6.3.1.20</ecNumber>
    </recommendedName>
</protein>
<dbReference type="Pfam" id="PF21948">
    <property type="entry name" value="LplA-B_cat"/>
    <property type="match status" value="1"/>
</dbReference>
<dbReference type="GO" id="GO:0005524">
    <property type="term" value="F:ATP binding"/>
    <property type="evidence" value="ECO:0007669"/>
    <property type="project" value="UniProtKB-KW"/>
</dbReference>
<gene>
    <name evidence="9" type="ordered locus">Sterm_3768</name>
</gene>
<dbReference type="SUPFAM" id="SSF55681">
    <property type="entry name" value="Class II aaRS and biotin synthetases"/>
    <property type="match status" value="1"/>
</dbReference>
<dbReference type="EC" id="6.3.1.20" evidence="3"/>
<proteinExistence type="predicted"/>
<evidence type="ECO:0000256" key="5">
    <source>
        <dbReference type="ARBA" id="ARBA00022741"/>
    </source>
</evidence>
<evidence type="ECO:0000256" key="1">
    <source>
        <dbReference type="ARBA" id="ARBA00005085"/>
    </source>
</evidence>
<dbReference type="EMBL" id="CP001739">
    <property type="protein sequence ID" value="ACZ10602.1"/>
    <property type="molecule type" value="Genomic_DNA"/>
</dbReference>
<dbReference type="SUPFAM" id="SSF82649">
    <property type="entry name" value="SufE/NifU"/>
    <property type="match status" value="1"/>
</dbReference>
<dbReference type="FunFam" id="3.30.930.10:FF:000072">
    <property type="entry name" value="Lipoate--protein ligase"/>
    <property type="match status" value="1"/>
</dbReference>
<dbReference type="PANTHER" id="PTHR12561:SF3">
    <property type="entry name" value="LIPOYLTRANSFERASE 1, MITOCHONDRIAL"/>
    <property type="match status" value="1"/>
</dbReference>
<dbReference type="GO" id="GO:0017118">
    <property type="term" value="F:lipoyltransferase activity"/>
    <property type="evidence" value="ECO:0007669"/>
    <property type="project" value="TreeGrafter"/>
</dbReference>
<dbReference type="InterPro" id="IPR004562">
    <property type="entry name" value="LipoylTrfase_LipoateP_Ligase"/>
</dbReference>
<keyword evidence="4 9" id="KW-0436">Ligase</keyword>